<evidence type="ECO:0000259" key="5">
    <source>
        <dbReference type="PROSITE" id="PS50102"/>
    </source>
</evidence>
<dbReference type="GO" id="GO:0005737">
    <property type="term" value="C:cytoplasm"/>
    <property type="evidence" value="ECO:0007669"/>
    <property type="project" value="UniProtKB-ARBA"/>
</dbReference>
<dbReference type="PROSITE" id="PS50102">
    <property type="entry name" value="RRM"/>
    <property type="match status" value="1"/>
</dbReference>
<dbReference type="InterPro" id="IPR035979">
    <property type="entry name" value="RBD_domain_sf"/>
</dbReference>
<dbReference type="InterPro" id="IPR050502">
    <property type="entry name" value="Euk_RNA-bind_prot"/>
</dbReference>
<evidence type="ECO:0000256" key="2">
    <source>
        <dbReference type="ARBA" id="ARBA00022884"/>
    </source>
</evidence>
<dbReference type="Proteomes" id="UP000324800">
    <property type="component" value="Unassembled WGS sequence"/>
</dbReference>
<proteinExistence type="predicted"/>
<dbReference type="PANTHER" id="PTHR48025">
    <property type="entry name" value="OS02G0815200 PROTEIN"/>
    <property type="match status" value="1"/>
</dbReference>
<dbReference type="OrthoDB" id="410044at2759"/>
<keyword evidence="1" id="KW-0677">Repeat</keyword>
<protein>
    <recommendedName>
        <fullName evidence="5">RRM domain-containing protein</fullName>
    </recommendedName>
</protein>
<gene>
    <name evidence="6" type="ORF">EZS28_008860</name>
</gene>
<dbReference type="Pfam" id="PF00076">
    <property type="entry name" value="RRM_1"/>
    <property type="match status" value="1"/>
</dbReference>
<dbReference type="EMBL" id="SNRW01001638">
    <property type="protein sequence ID" value="KAA6395609.1"/>
    <property type="molecule type" value="Genomic_DNA"/>
</dbReference>
<dbReference type="GO" id="GO:0010629">
    <property type="term" value="P:negative regulation of gene expression"/>
    <property type="evidence" value="ECO:0007669"/>
    <property type="project" value="UniProtKB-ARBA"/>
</dbReference>
<organism evidence="6 7">
    <name type="scientific">Streblomastix strix</name>
    <dbReference type="NCBI Taxonomy" id="222440"/>
    <lineage>
        <taxon>Eukaryota</taxon>
        <taxon>Metamonada</taxon>
        <taxon>Preaxostyla</taxon>
        <taxon>Oxymonadida</taxon>
        <taxon>Streblomastigidae</taxon>
        <taxon>Streblomastix</taxon>
    </lineage>
</organism>
<dbReference type="FunFam" id="3.30.70.330:FF:000383">
    <property type="entry name" value="Sex lethal, isoform D"/>
    <property type="match status" value="1"/>
</dbReference>
<dbReference type="CDD" id="cd12362">
    <property type="entry name" value="RRM3_CELF1-6"/>
    <property type="match status" value="1"/>
</dbReference>
<evidence type="ECO:0000313" key="6">
    <source>
        <dbReference type="EMBL" id="KAA6395609.1"/>
    </source>
</evidence>
<dbReference type="AlphaFoldDB" id="A0A5J4WMZ9"/>
<feature type="domain" description="RRM" evidence="5">
    <location>
        <begin position="57"/>
        <end position="138"/>
    </location>
</feature>
<reference evidence="6 7" key="1">
    <citation type="submission" date="2019-03" db="EMBL/GenBank/DDBJ databases">
        <title>Single cell metagenomics reveals metabolic interactions within the superorganism composed of flagellate Streblomastix strix and complex community of Bacteroidetes bacteria on its surface.</title>
        <authorList>
            <person name="Treitli S.C."/>
            <person name="Kolisko M."/>
            <person name="Husnik F."/>
            <person name="Keeling P."/>
            <person name="Hampl V."/>
        </authorList>
    </citation>
    <scope>NUCLEOTIDE SEQUENCE [LARGE SCALE GENOMIC DNA]</scope>
    <source>
        <strain evidence="6">ST1C</strain>
    </source>
</reference>
<name>A0A5J4WMZ9_9EUKA</name>
<comment type="caution">
    <text evidence="6">The sequence shown here is derived from an EMBL/GenBank/DDBJ whole genome shotgun (WGS) entry which is preliminary data.</text>
</comment>
<dbReference type="InterPro" id="IPR000504">
    <property type="entry name" value="RRM_dom"/>
</dbReference>
<feature type="region of interest" description="Disordered" evidence="4">
    <location>
        <begin position="130"/>
        <end position="150"/>
    </location>
</feature>
<evidence type="ECO:0000256" key="1">
    <source>
        <dbReference type="ARBA" id="ARBA00022737"/>
    </source>
</evidence>
<dbReference type="GO" id="GO:0003729">
    <property type="term" value="F:mRNA binding"/>
    <property type="evidence" value="ECO:0007669"/>
    <property type="project" value="UniProtKB-ARBA"/>
</dbReference>
<dbReference type="Gene3D" id="3.30.70.330">
    <property type="match status" value="1"/>
</dbReference>
<dbReference type="SMART" id="SM00360">
    <property type="entry name" value="RRM"/>
    <property type="match status" value="1"/>
</dbReference>
<dbReference type="PANTHER" id="PTHR48025:SF1">
    <property type="entry name" value="RRM DOMAIN-CONTAINING PROTEIN"/>
    <property type="match status" value="1"/>
</dbReference>
<evidence type="ECO:0000256" key="3">
    <source>
        <dbReference type="PROSITE-ProRule" id="PRU00176"/>
    </source>
</evidence>
<evidence type="ECO:0000256" key="4">
    <source>
        <dbReference type="SAM" id="MobiDB-lite"/>
    </source>
</evidence>
<feature type="compositionally biased region" description="Low complexity" evidence="4">
    <location>
        <begin position="134"/>
        <end position="146"/>
    </location>
</feature>
<dbReference type="InterPro" id="IPR012677">
    <property type="entry name" value="Nucleotide-bd_a/b_plait_sf"/>
</dbReference>
<keyword evidence="2 3" id="KW-0694">RNA-binding</keyword>
<evidence type="ECO:0000313" key="7">
    <source>
        <dbReference type="Proteomes" id="UP000324800"/>
    </source>
</evidence>
<dbReference type="GO" id="GO:0005634">
    <property type="term" value="C:nucleus"/>
    <property type="evidence" value="ECO:0007669"/>
    <property type="project" value="TreeGrafter"/>
</dbReference>
<dbReference type="GO" id="GO:0009967">
    <property type="term" value="P:positive regulation of signal transduction"/>
    <property type="evidence" value="ECO:0007669"/>
    <property type="project" value="UniProtKB-ARBA"/>
</dbReference>
<sequence length="178" mass="20475">MTECKNGRFVGFEPTLPWKIPIQFSFDQIFHKQSSSSQQQLISLPQIGLRNFGPRDSNLFVNYLPNNVTDVDLFNLFSPFGQVLSANIFLDQETGISKGFGFVSYENPISASNAVLIMDGYELVQKRPRRMVTQQKKQQQQQQQQKGSQAFDQIWKPGQDSLNEEEIVVKRLKVMIRK</sequence>
<dbReference type="SUPFAM" id="SSF54928">
    <property type="entry name" value="RNA-binding domain, RBD"/>
    <property type="match status" value="1"/>
</dbReference>
<accession>A0A5J4WMZ9</accession>